<dbReference type="Pfam" id="PF13412">
    <property type="entry name" value="HTH_24"/>
    <property type="match status" value="1"/>
</dbReference>
<protein>
    <submittedName>
        <fullName evidence="4">ROK family transcriptional regulator</fullName>
    </submittedName>
</protein>
<keyword evidence="3" id="KW-0859">Xylose metabolism</keyword>
<sequence>MIRNKITNIEVKKNNRNQIFRYICKNKTVSNPDIAYNLQISLPTVTQNTRELLENGLIKEVGEFKSTGGRRAKALEVEKNAYYAVGLDITKNHVVLLLINILGEVIKFVRISYIYNHDDSYYSSLNEKLEDFISDIDKNKILGIGISFAGIVDLDKQKIMYSHILNVQSISFSYISKFFNYPCLFLNDANAGAFAECSNIDDTKRFFYLSLSNTVGGAIISNKNIVQGDKFRCGEVGHMTIVLDGDECYCGKKGCMDVYCSAKILSETPYGKIETFFDKLSEGEQNAKQIWDKYTDYLAVAINNLHMILDSDIILGGYVGNHIEPYINDIWQKIVNRNTFVDENIFIKSCKYKTETAALGAALKIMEDFIKKI</sequence>
<dbReference type="AlphaFoldDB" id="A0A9D1TI26"/>
<accession>A0A9D1TI26</accession>
<dbReference type="EMBL" id="DXIE01000012">
    <property type="protein sequence ID" value="HIV61515.1"/>
    <property type="molecule type" value="Genomic_DNA"/>
</dbReference>
<evidence type="ECO:0000256" key="2">
    <source>
        <dbReference type="ARBA" id="ARBA00006479"/>
    </source>
</evidence>
<comment type="caution">
    <text evidence="4">The sequence shown here is derived from an EMBL/GenBank/DDBJ whole genome shotgun (WGS) entry which is preliminary data.</text>
</comment>
<dbReference type="InterPro" id="IPR000600">
    <property type="entry name" value="ROK"/>
</dbReference>
<evidence type="ECO:0000313" key="4">
    <source>
        <dbReference type="EMBL" id="HIV61515.1"/>
    </source>
</evidence>
<dbReference type="Gene3D" id="3.30.420.40">
    <property type="match status" value="2"/>
</dbReference>
<dbReference type="InterPro" id="IPR036390">
    <property type="entry name" value="WH_DNA-bd_sf"/>
</dbReference>
<evidence type="ECO:0000313" key="5">
    <source>
        <dbReference type="Proteomes" id="UP000886808"/>
    </source>
</evidence>
<comment type="function">
    <text evidence="1">Transcriptional repressor of xylose-utilizing enzymes.</text>
</comment>
<dbReference type="PANTHER" id="PTHR18964">
    <property type="entry name" value="ROK (REPRESSOR, ORF, KINASE) FAMILY"/>
    <property type="match status" value="1"/>
</dbReference>
<reference evidence="4" key="1">
    <citation type="journal article" date="2021" name="PeerJ">
        <title>Extensive microbial diversity within the chicken gut microbiome revealed by metagenomics and culture.</title>
        <authorList>
            <person name="Gilroy R."/>
            <person name="Ravi A."/>
            <person name="Getino M."/>
            <person name="Pursley I."/>
            <person name="Horton D.L."/>
            <person name="Alikhan N.F."/>
            <person name="Baker D."/>
            <person name="Gharbi K."/>
            <person name="Hall N."/>
            <person name="Watson M."/>
            <person name="Adriaenssens E.M."/>
            <person name="Foster-Nyarko E."/>
            <person name="Jarju S."/>
            <person name="Secka A."/>
            <person name="Antonio M."/>
            <person name="Oren A."/>
            <person name="Chaudhuri R.R."/>
            <person name="La Ragione R."/>
            <person name="Hildebrand F."/>
            <person name="Pallen M.J."/>
        </authorList>
    </citation>
    <scope>NUCLEOTIDE SEQUENCE</scope>
    <source>
        <strain evidence="4">CHK193-4272</strain>
    </source>
</reference>
<reference evidence="4" key="2">
    <citation type="submission" date="2021-04" db="EMBL/GenBank/DDBJ databases">
        <authorList>
            <person name="Gilroy R."/>
        </authorList>
    </citation>
    <scope>NUCLEOTIDE SEQUENCE</scope>
    <source>
        <strain evidence="4">CHK193-4272</strain>
    </source>
</reference>
<dbReference type="PANTHER" id="PTHR18964:SF149">
    <property type="entry name" value="BIFUNCTIONAL UDP-N-ACETYLGLUCOSAMINE 2-EPIMERASE_N-ACETYLMANNOSAMINE KINASE"/>
    <property type="match status" value="1"/>
</dbReference>
<evidence type="ECO:0000256" key="1">
    <source>
        <dbReference type="ARBA" id="ARBA00002486"/>
    </source>
</evidence>
<dbReference type="Gene3D" id="1.10.10.10">
    <property type="entry name" value="Winged helix-like DNA-binding domain superfamily/Winged helix DNA-binding domain"/>
    <property type="match status" value="1"/>
</dbReference>
<dbReference type="SUPFAM" id="SSF53067">
    <property type="entry name" value="Actin-like ATPase domain"/>
    <property type="match status" value="1"/>
</dbReference>
<dbReference type="InterPro" id="IPR036388">
    <property type="entry name" value="WH-like_DNA-bd_sf"/>
</dbReference>
<dbReference type="InterPro" id="IPR043129">
    <property type="entry name" value="ATPase_NBD"/>
</dbReference>
<dbReference type="Pfam" id="PF00480">
    <property type="entry name" value="ROK"/>
    <property type="match status" value="1"/>
</dbReference>
<dbReference type="GO" id="GO:0042732">
    <property type="term" value="P:D-xylose metabolic process"/>
    <property type="evidence" value="ECO:0007669"/>
    <property type="project" value="UniProtKB-KW"/>
</dbReference>
<gene>
    <name evidence="4" type="ORF">H9746_01500</name>
</gene>
<keyword evidence="3" id="KW-0119">Carbohydrate metabolism</keyword>
<organism evidence="4 5">
    <name type="scientific">Candidatus Butyricicoccus avistercoris</name>
    <dbReference type="NCBI Taxonomy" id="2838518"/>
    <lineage>
        <taxon>Bacteria</taxon>
        <taxon>Bacillati</taxon>
        <taxon>Bacillota</taxon>
        <taxon>Clostridia</taxon>
        <taxon>Eubacteriales</taxon>
        <taxon>Butyricicoccaceae</taxon>
        <taxon>Butyricicoccus</taxon>
    </lineage>
</organism>
<proteinExistence type="inferred from homology"/>
<dbReference type="Proteomes" id="UP000886808">
    <property type="component" value="Unassembled WGS sequence"/>
</dbReference>
<name>A0A9D1TI26_9FIRM</name>
<comment type="similarity">
    <text evidence="2">Belongs to the ROK (NagC/XylR) family.</text>
</comment>
<evidence type="ECO:0000256" key="3">
    <source>
        <dbReference type="ARBA" id="ARBA00022629"/>
    </source>
</evidence>
<dbReference type="SUPFAM" id="SSF46785">
    <property type="entry name" value="Winged helix' DNA-binding domain"/>
    <property type="match status" value="1"/>
</dbReference>